<name>A0A919MZT4_9ACTN</name>
<keyword evidence="1" id="KW-0472">Membrane</keyword>
<proteinExistence type="predicted"/>
<comment type="caution">
    <text evidence="2">The sequence shown here is derived from an EMBL/GenBank/DDBJ whole genome shotgun (WGS) entry which is preliminary data.</text>
</comment>
<feature type="transmembrane region" description="Helical" evidence="1">
    <location>
        <begin position="66"/>
        <end position="87"/>
    </location>
</feature>
<dbReference type="EMBL" id="BOMV01000109">
    <property type="protein sequence ID" value="GIF01665.1"/>
    <property type="molecule type" value="Genomic_DNA"/>
</dbReference>
<accession>A0A919MZT4</accession>
<gene>
    <name evidence="2" type="ORF">Ari01nite_91290</name>
</gene>
<feature type="transmembrane region" description="Helical" evidence="1">
    <location>
        <begin position="37"/>
        <end position="54"/>
    </location>
</feature>
<dbReference type="Proteomes" id="UP000636960">
    <property type="component" value="Unassembled WGS sequence"/>
</dbReference>
<keyword evidence="3" id="KW-1185">Reference proteome</keyword>
<organism evidence="2 3">
    <name type="scientific">Paractinoplanes rishiriensis</name>
    <dbReference type="NCBI Taxonomy" id="1050105"/>
    <lineage>
        <taxon>Bacteria</taxon>
        <taxon>Bacillati</taxon>
        <taxon>Actinomycetota</taxon>
        <taxon>Actinomycetes</taxon>
        <taxon>Micromonosporales</taxon>
        <taxon>Micromonosporaceae</taxon>
        <taxon>Paractinoplanes</taxon>
    </lineage>
</organism>
<dbReference type="Pfam" id="PF17248">
    <property type="entry name" value="DUF5317"/>
    <property type="match status" value="1"/>
</dbReference>
<dbReference type="RefSeq" id="WP_203790507.1">
    <property type="nucleotide sequence ID" value="NZ_BOMV01000109.1"/>
</dbReference>
<evidence type="ECO:0000313" key="3">
    <source>
        <dbReference type="Proteomes" id="UP000636960"/>
    </source>
</evidence>
<keyword evidence="1" id="KW-0812">Transmembrane</keyword>
<feature type="transmembrane region" description="Helical" evidence="1">
    <location>
        <begin position="161"/>
        <end position="181"/>
    </location>
</feature>
<evidence type="ECO:0008006" key="4">
    <source>
        <dbReference type="Google" id="ProtNLM"/>
    </source>
</evidence>
<dbReference type="InterPro" id="IPR035168">
    <property type="entry name" value="DUF5317"/>
</dbReference>
<protein>
    <recommendedName>
        <fullName evidence="4">DUF5317 domain-containing protein</fullName>
    </recommendedName>
</protein>
<keyword evidence="1" id="KW-1133">Transmembrane helix</keyword>
<dbReference type="AlphaFoldDB" id="A0A919MZT4"/>
<reference evidence="2" key="1">
    <citation type="submission" date="2021-01" db="EMBL/GenBank/DDBJ databases">
        <title>Whole genome shotgun sequence of Actinoplanes rishiriensis NBRC 108556.</title>
        <authorList>
            <person name="Komaki H."/>
            <person name="Tamura T."/>
        </authorList>
    </citation>
    <scope>NUCLEOTIDE SEQUENCE</scope>
    <source>
        <strain evidence="2">NBRC 108556</strain>
    </source>
</reference>
<evidence type="ECO:0000313" key="2">
    <source>
        <dbReference type="EMBL" id="GIF01665.1"/>
    </source>
</evidence>
<feature type="transmembrane region" description="Helical" evidence="1">
    <location>
        <begin position="6"/>
        <end position="25"/>
    </location>
</feature>
<feature type="transmembrane region" description="Helical" evidence="1">
    <location>
        <begin position="94"/>
        <end position="112"/>
    </location>
</feature>
<evidence type="ECO:0000256" key="1">
    <source>
        <dbReference type="SAM" id="Phobius"/>
    </source>
</evidence>
<sequence>MSFSFFVLTAAPPVIGVLLGYLCGGRLSGFRTVRIRALWLVWLAAAVQFTQYFAPGVRHFVEDTAGIPMLAPVFAIVFVWLGVNLWHWPTAIRLAGVAIVLGAAMNALVIGLNGRMPYDPATSVAVGNAPDREGPKNAPADSGTRLAALGDVIPVPVVRKVASPGDVLISGGIIALVVLVMRRGRPAEEQPDEKPLTRGGAQ</sequence>